<dbReference type="InterPro" id="IPR015424">
    <property type="entry name" value="PyrdxlP-dep_Trfase"/>
</dbReference>
<dbReference type="Gene3D" id="3.90.1150.10">
    <property type="entry name" value="Aspartate Aminotransferase, domain 1"/>
    <property type="match status" value="1"/>
</dbReference>
<evidence type="ECO:0000259" key="6">
    <source>
        <dbReference type="PROSITE" id="PS50949"/>
    </source>
</evidence>
<keyword evidence="8" id="KW-1185">Reference proteome</keyword>
<proteinExistence type="inferred from homology"/>
<dbReference type="GO" id="GO:0003677">
    <property type="term" value="F:DNA binding"/>
    <property type="evidence" value="ECO:0007669"/>
    <property type="project" value="UniProtKB-KW"/>
</dbReference>
<dbReference type="CDD" id="cd07377">
    <property type="entry name" value="WHTH_GntR"/>
    <property type="match status" value="1"/>
</dbReference>
<dbReference type="SUPFAM" id="SSF53383">
    <property type="entry name" value="PLP-dependent transferases"/>
    <property type="match status" value="1"/>
</dbReference>
<dbReference type="InterPro" id="IPR036390">
    <property type="entry name" value="WH_DNA-bd_sf"/>
</dbReference>
<reference evidence="7 8" key="1">
    <citation type="submission" date="2018-09" db="EMBL/GenBank/DDBJ databases">
        <authorList>
            <person name="Zhu H."/>
        </authorList>
    </citation>
    <scope>NUCLEOTIDE SEQUENCE [LARGE SCALE GENOMIC DNA]</scope>
    <source>
        <strain evidence="7 8">K2W22B-5</strain>
    </source>
</reference>
<keyword evidence="7" id="KW-0032">Aminotransferase</keyword>
<dbReference type="PROSITE" id="PS50949">
    <property type="entry name" value="HTH_GNTR"/>
    <property type="match status" value="1"/>
</dbReference>
<dbReference type="InterPro" id="IPR000524">
    <property type="entry name" value="Tscrpt_reg_HTH_GntR"/>
</dbReference>
<dbReference type="PANTHER" id="PTHR46577">
    <property type="entry name" value="HTH-TYPE TRANSCRIPTIONAL REGULATORY PROTEIN GABR"/>
    <property type="match status" value="1"/>
</dbReference>
<dbReference type="OrthoDB" id="9804020at2"/>
<dbReference type="CDD" id="cd00609">
    <property type="entry name" value="AAT_like"/>
    <property type="match status" value="1"/>
</dbReference>
<dbReference type="PANTHER" id="PTHR46577:SF1">
    <property type="entry name" value="HTH-TYPE TRANSCRIPTIONAL REGULATORY PROTEIN GABR"/>
    <property type="match status" value="1"/>
</dbReference>
<evidence type="ECO:0000256" key="2">
    <source>
        <dbReference type="ARBA" id="ARBA00022898"/>
    </source>
</evidence>
<gene>
    <name evidence="7" type="ORF">D3877_21345</name>
</gene>
<keyword evidence="4" id="KW-0238">DNA-binding</keyword>
<evidence type="ECO:0000313" key="7">
    <source>
        <dbReference type="EMBL" id="RJF79687.1"/>
    </source>
</evidence>
<organism evidence="7 8">
    <name type="scientific">Azospirillum cavernae</name>
    <dbReference type="NCBI Taxonomy" id="2320860"/>
    <lineage>
        <taxon>Bacteria</taxon>
        <taxon>Pseudomonadati</taxon>
        <taxon>Pseudomonadota</taxon>
        <taxon>Alphaproteobacteria</taxon>
        <taxon>Rhodospirillales</taxon>
        <taxon>Azospirillaceae</taxon>
        <taxon>Azospirillum</taxon>
    </lineage>
</organism>
<dbReference type="Gene3D" id="3.40.640.10">
    <property type="entry name" value="Type I PLP-dependent aspartate aminotransferase-like (Major domain)"/>
    <property type="match status" value="1"/>
</dbReference>
<evidence type="ECO:0000256" key="5">
    <source>
        <dbReference type="ARBA" id="ARBA00023163"/>
    </source>
</evidence>
<sequence>MTNWTPDLAGRTGPLYRVIADALADDIASEALPIGARLPTHRDLAFRLGVTVGTVTRAYAEAEKRGLIGGEVGRGTFVQSPRAALIPAPFASSFTPSAPLPGGVVMGGGGGSTVNMTTLRPEHALAVQALANTLGAIGASGQTAAFLGYAPHAGLPAHREAGAAWLERQHRVQTTADAVLLATGAQNAMAVALCAVARPGDIVVTERLTNIGAKTLAANQGYHLEGVAIDEHGLVPDAFDSACRRLGPKALYLVPTMHNPTAVVMPQERRIEIAAIARRYGVIIIEDDVFGFMVPDALPIQTIAPDITLYVTSLSKSVSAGLRVGYVVAPPELRSRVEAAIRALQYSAPTLTAEVASRWIQEGTADRIVDAQRAEDLARQRLARSILPTETVYGHPSAQHIWLVLPEPWRREDFIAETRRRGVVVTGADAFAVGRTSAPHAVRVGLCMPGSRDEAARGLRAIADSLEAPVSAMLSIV</sequence>
<dbReference type="InterPro" id="IPR051446">
    <property type="entry name" value="HTH_trans_reg/aminotransferase"/>
</dbReference>
<dbReference type="Pfam" id="PF00392">
    <property type="entry name" value="GntR"/>
    <property type="match status" value="1"/>
</dbReference>
<dbReference type="InterPro" id="IPR004839">
    <property type="entry name" value="Aminotransferase_I/II_large"/>
</dbReference>
<evidence type="ECO:0000313" key="8">
    <source>
        <dbReference type="Proteomes" id="UP000283458"/>
    </source>
</evidence>
<dbReference type="InterPro" id="IPR015421">
    <property type="entry name" value="PyrdxlP-dep_Trfase_major"/>
</dbReference>
<dbReference type="Pfam" id="PF00155">
    <property type="entry name" value="Aminotran_1_2"/>
    <property type="match status" value="1"/>
</dbReference>
<dbReference type="GO" id="GO:0008483">
    <property type="term" value="F:transaminase activity"/>
    <property type="evidence" value="ECO:0007669"/>
    <property type="project" value="UniProtKB-KW"/>
</dbReference>
<dbReference type="GO" id="GO:0003700">
    <property type="term" value="F:DNA-binding transcription factor activity"/>
    <property type="evidence" value="ECO:0007669"/>
    <property type="project" value="InterPro"/>
</dbReference>
<keyword evidence="7" id="KW-0808">Transferase</keyword>
<name>A0A418VT76_9PROT</name>
<dbReference type="RefSeq" id="WP_119832794.1">
    <property type="nucleotide sequence ID" value="NZ_QYUL01000003.1"/>
</dbReference>
<keyword evidence="3" id="KW-0805">Transcription regulation</keyword>
<dbReference type="SUPFAM" id="SSF46785">
    <property type="entry name" value="Winged helix' DNA-binding domain"/>
    <property type="match status" value="1"/>
</dbReference>
<comment type="caution">
    <text evidence="7">The sequence shown here is derived from an EMBL/GenBank/DDBJ whole genome shotgun (WGS) entry which is preliminary data.</text>
</comment>
<dbReference type="InterPro" id="IPR036388">
    <property type="entry name" value="WH-like_DNA-bd_sf"/>
</dbReference>
<feature type="domain" description="HTH gntR-type" evidence="6">
    <location>
        <begin position="13"/>
        <end position="81"/>
    </location>
</feature>
<dbReference type="Gene3D" id="1.10.10.10">
    <property type="entry name" value="Winged helix-like DNA-binding domain superfamily/Winged helix DNA-binding domain"/>
    <property type="match status" value="1"/>
</dbReference>
<dbReference type="Proteomes" id="UP000283458">
    <property type="component" value="Unassembled WGS sequence"/>
</dbReference>
<dbReference type="AlphaFoldDB" id="A0A418VT76"/>
<dbReference type="SMART" id="SM00345">
    <property type="entry name" value="HTH_GNTR"/>
    <property type="match status" value="1"/>
</dbReference>
<evidence type="ECO:0000256" key="3">
    <source>
        <dbReference type="ARBA" id="ARBA00023015"/>
    </source>
</evidence>
<evidence type="ECO:0000256" key="1">
    <source>
        <dbReference type="ARBA" id="ARBA00005384"/>
    </source>
</evidence>
<protein>
    <submittedName>
        <fullName evidence="7">PLP-dependent aminotransferase family protein</fullName>
    </submittedName>
</protein>
<comment type="similarity">
    <text evidence="1">In the C-terminal section; belongs to the class-I pyridoxal-phosphate-dependent aminotransferase family.</text>
</comment>
<keyword evidence="2" id="KW-0663">Pyridoxal phosphate</keyword>
<evidence type="ECO:0000256" key="4">
    <source>
        <dbReference type="ARBA" id="ARBA00023125"/>
    </source>
</evidence>
<accession>A0A418VT76</accession>
<dbReference type="EMBL" id="QYUL01000003">
    <property type="protein sequence ID" value="RJF79687.1"/>
    <property type="molecule type" value="Genomic_DNA"/>
</dbReference>
<dbReference type="GO" id="GO:0030170">
    <property type="term" value="F:pyridoxal phosphate binding"/>
    <property type="evidence" value="ECO:0007669"/>
    <property type="project" value="InterPro"/>
</dbReference>
<dbReference type="InterPro" id="IPR015422">
    <property type="entry name" value="PyrdxlP-dep_Trfase_small"/>
</dbReference>
<keyword evidence="5" id="KW-0804">Transcription</keyword>